<evidence type="ECO:0000256" key="1">
    <source>
        <dbReference type="SAM" id="Coils"/>
    </source>
</evidence>
<reference evidence="3 4" key="1">
    <citation type="submission" date="2018-05" db="EMBL/GenBank/DDBJ databases">
        <title>Genome sequencing and assembly of the regulated plant pathogen Lachnellula willkommii and related sister species for the development of diagnostic species identification markers.</title>
        <authorList>
            <person name="Giroux E."/>
            <person name="Bilodeau G."/>
        </authorList>
    </citation>
    <scope>NUCLEOTIDE SEQUENCE [LARGE SCALE GENOMIC DNA]</scope>
    <source>
        <strain evidence="3 4">CBS 268.59</strain>
    </source>
</reference>
<dbReference type="Gene3D" id="3.40.50.1820">
    <property type="entry name" value="alpha/beta hydrolase"/>
    <property type="match status" value="1"/>
</dbReference>
<comment type="caution">
    <text evidence="3">The sequence shown here is derived from an EMBL/GenBank/DDBJ whole genome shotgun (WGS) entry which is preliminary data.</text>
</comment>
<proteinExistence type="predicted"/>
<accession>A0A8T9C3G3</accession>
<dbReference type="SUPFAM" id="SSF53474">
    <property type="entry name" value="alpha/beta-Hydrolases"/>
    <property type="match status" value="1"/>
</dbReference>
<dbReference type="AlphaFoldDB" id="A0A8T9C3G3"/>
<keyword evidence="1" id="KW-0175">Coiled coil</keyword>
<dbReference type="Proteomes" id="UP000469558">
    <property type="component" value="Unassembled WGS sequence"/>
</dbReference>
<dbReference type="OrthoDB" id="94039at2759"/>
<organism evidence="3 4">
    <name type="scientific">Lachnellula suecica</name>
    <dbReference type="NCBI Taxonomy" id="602035"/>
    <lineage>
        <taxon>Eukaryota</taxon>
        <taxon>Fungi</taxon>
        <taxon>Dikarya</taxon>
        <taxon>Ascomycota</taxon>
        <taxon>Pezizomycotina</taxon>
        <taxon>Leotiomycetes</taxon>
        <taxon>Helotiales</taxon>
        <taxon>Lachnaceae</taxon>
        <taxon>Lachnellula</taxon>
    </lineage>
</organism>
<protein>
    <submittedName>
        <fullName evidence="3">Abhydrolase domain-containing protein mpaH</fullName>
    </submittedName>
</protein>
<evidence type="ECO:0000256" key="2">
    <source>
        <dbReference type="SAM" id="MobiDB-lite"/>
    </source>
</evidence>
<evidence type="ECO:0000313" key="4">
    <source>
        <dbReference type="Proteomes" id="UP000469558"/>
    </source>
</evidence>
<name>A0A8T9C3G3_9HELO</name>
<gene>
    <name evidence="3" type="primary">mpaH_1</name>
    <name evidence="3" type="ORF">LSUE1_G004679</name>
</gene>
<evidence type="ECO:0000313" key="3">
    <source>
        <dbReference type="EMBL" id="TVY75895.1"/>
    </source>
</evidence>
<keyword evidence="4" id="KW-1185">Reference proteome</keyword>
<feature type="coiled-coil region" evidence="1">
    <location>
        <begin position="355"/>
        <end position="382"/>
    </location>
</feature>
<sequence>MSHFNIINHTSRCQHTRHWRRAVEPGFESSLKLAVKQYVPKSNDEPRAGDVTFVGAIANGFPKEMYEPLWDDLYERMAKAGKRIRGIWIADVAHQGGSGVLNEKGLGNDLADDSKLHQDEMPAPLIGIGSSVGAVHLAHLSLLHPSLLHSLVLIDPTIQISNPRKDFAAFALPSTYRRELWPSRKAAAESFAKSKYYQAWNPRVLDLWIKHGLRELPTEIYPGGKSGNGETPVTLTTTKAQEVLTYIRPAYNTYSPNDKLSFEGMLPDDVLDPTYPFYRPEAAQIFRQLPDVKPHALYIFGSKSPLSPPEGRKAKTEATGSGVLGGGKRAKELLVEGAGHLVAFEKVEAVGEAVVRFVKEELDTWEKEKEEFERRYMSRERIERAQIDEAWKERIGPAPSKERKDVKEKL</sequence>
<dbReference type="InterPro" id="IPR029058">
    <property type="entry name" value="AB_hydrolase_fold"/>
</dbReference>
<feature type="region of interest" description="Disordered" evidence="2">
    <location>
        <begin position="388"/>
        <end position="410"/>
    </location>
</feature>
<dbReference type="EMBL" id="QGMK01000920">
    <property type="protein sequence ID" value="TVY75895.1"/>
    <property type="molecule type" value="Genomic_DNA"/>
</dbReference>